<accession>A0AAD4PZT1</accession>
<evidence type="ECO:0000256" key="1">
    <source>
        <dbReference type="ARBA" id="ARBA00006484"/>
    </source>
</evidence>
<protein>
    <submittedName>
        <fullName evidence="2">Short chain dehydrogenase/reductase</fullName>
    </submittedName>
</protein>
<name>A0AAD4PZT1_9EURO</name>
<dbReference type="GeneID" id="70243189"/>
<evidence type="ECO:0000313" key="3">
    <source>
        <dbReference type="Proteomes" id="UP001201262"/>
    </source>
</evidence>
<keyword evidence="3" id="KW-1185">Reference proteome</keyword>
<dbReference type="PANTHER" id="PTHR43544">
    <property type="entry name" value="SHORT-CHAIN DEHYDROGENASE/REDUCTASE"/>
    <property type="match status" value="1"/>
</dbReference>
<gene>
    <name evidence="2" type="ORF">BGW36DRAFT_334061</name>
</gene>
<dbReference type="SUPFAM" id="SSF51735">
    <property type="entry name" value="NAD(P)-binding Rossmann-fold domains"/>
    <property type="match status" value="1"/>
</dbReference>
<dbReference type="GO" id="GO:0016491">
    <property type="term" value="F:oxidoreductase activity"/>
    <property type="evidence" value="ECO:0007669"/>
    <property type="project" value="TreeGrafter"/>
</dbReference>
<dbReference type="GO" id="GO:0005737">
    <property type="term" value="C:cytoplasm"/>
    <property type="evidence" value="ECO:0007669"/>
    <property type="project" value="TreeGrafter"/>
</dbReference>
<dbReference type="AlphaFoldDB" id="A0AAD4PZT1"/>
<evidence type="ECO:0000313" key="2">
    <source>
        <dbReference type="EMBL" id="KAH8703338.1"/>
    </source>
</evidence>
<dbReference type="Gene3D" id="3.40.50.720">
    <property type="entry name" value="NAD(P)-binding Rossmann-like Domain"/>
    <property type="match status" value="1"/>
</dbReference>
<dbReference type="GO" id="GO:0019748">
    <property type="term" value="P:secondary metabolic process"/>
    <property type="evidence" value="ECO:0007669"/>
    <property type="project" value="TreeGrafter"/>
</dbReference>
<dbReference type="PANTHER" id="PTHR43544:SF32">
    <property type="entry name" value="CHAIN DEHYDROGENASE, PUTATIVE (AFU_ORTHOLOGUE AFUA_5G01530)-RELATED"/>
    <property type="match status" value="1"/>
</dbReference>
<reference evidence="2" key="1">
    <citation type="submission" date="2021-12" db="EMBL/GenBank/DDBJ databases">
        <title>Convergent genome expansion in fungi linked to evolution of root-endophyte symbiosis.</title>
        <authorList>
            <consortium name="DOE Joint Genome Institute"/>
            <person name="Ke Y.-H."/>
            <person name="Bonito G."/>
            <person name="Liao H.-L."/>
            <person name="Looney B."/>
            <person name="Rojas-Flechas A."/>
            <person name="Nash J."/>
            <person name="Hameed K."/>
            <person name="Schadt C."/>
            <person name="Martin F."/>
            <person name="Crous P.W."/>
            <person name="Miettinen O."/>
            <person name="Magnuson J.K."/>
            <person name="Labbe J."/>
            <person name="Jacobson D."/>
            <person name="Doktycz M.J."/>
            <person name="Veneault-Fourrey C."/>
            <person name="Kuo A."/>
            <person name="Mondo S."/>
            <person name="Calhoun S."/>
            <person name="Riley R."/>
            <person name="Ohm R."/>
            <person name="LaButti K."/>
            <person name="Andreopoulos B."/>
            <person name="Pangilinan J."/>
            <person name="Nolan M."/>
            <person name="Tritt A."/>
            <person name="Clum A."/>
            <person name="Lipzen A."/>
            <person name="Daum C."/>
            <person name="Barry K."/>
            <person name="Grigoriev I.V."/>
            <person name="Vilgalys R."/>
        </authorList>
    </citation>
    <scope>NUCLEOTIDE SEQUENCE</scope>
    <source>
        <strain evidence="2">PMI_201</strain>
    </source>
</reference>
<dbReference type="PRINTS" id="PR00081">
    <property type="entry name" value="GDHRDH"/>
</dbReference>
<dbReference type="InterPro" id="IPR002347">
    <property type="entry name" value="SDR_fam"/>
</dbReference>
<comment type="caution">
    <text evidence="2">The sequence shown here is derived from an EMBL/GenBank/DDBJ whole genome shotgun (WGS) entry which is preliminary data.</text>
</comment>
<organism evidence="2 3">
    <name type="scientific">Talaromyces proteolyticus</name>
    <dbReference type="NCBI Taxonomy" id="1131652"/>
    <lineage>
        <taxon>Eukaryota</taxon>
        <taxon>Fungi</taxon>
        <taxon>Dikarya</taxon>
        <taxon>Ascomycota</taxon>
        <taxon>Pezizomycotina</taxon>
        <taxon>Eurotiomycetes</taxon>
        <taxon>Eurotiomycetidae</taxon>
        <taxon>Eurotiales</taxon>
        <taxon>Trichocomaceae</taxon>
        <taxon>Talaromyces</taxon>
        <taxon>Talaromyces sect. Bacilispori</taxon>
    </lineage>
</organism>
<dbReference type="InterPro" id="IPR036291">
    <property type="entry name" value="NAD(P)-bd_dom_sf"/>
</dbReference>
<sequence>MPSESRIVLITGANSGVGFATAKVLTASSSSYHVIIGARNPAKGAEALKTLQVDPNTKGSLSTIYIDSTDESSITAAAEEVKKRFGRLDALINNAGIYLRSENLAWEMETQFKTNVVGPALTTRAFMPLLLKSEKPYLVYISSSLGSLGTAEDPGRFDYRIGAIGYRVSKLAMNMVMLEEHKEFGSQGVKVFSVCPGLVESNLRGPGEQARTAGGDAGPAEESGILLLNVLEGKKDDNAGKFLYKDGVRPW</sequence>
<dbReference type="Proteomes" id="UP001201262">
    <property type="component" value="Unassembled WGS sequence"/>
</dbReference>
<proteinExistence type="inferred from homology"/>
<dbReference type="EMBL" id="JAJTJA010000002">
    <property type="protein sequence ID" value="KAH8703338.1"/>
    <property type="molecule type" value="Genomic_DNA"/>
</dbReference>
<comment type="similarity">
    <text evidence="1">Belongs to the short-chain dehydrogenases/reductases (SDR) family.</text>
</comment>
<dbReference type="RefSeq" id="XP_046076356.1">
    <property type="nucleotide sequence ID" value="XM_046212902.1"/>
</dbReference>
<dbReference type="Pfam" id="PF00106">
    <property type="entry name" value="adh_short"/>
    <property type="match status" value="1"/>
</dbReference>
<dbReference type="InterPro" id="IPR051468">
    <property type="entry name" value="Fungal_SecMetab_SDRs"/>
</dbReference>